<evidence type="ECO:0000313" key="4">
    <source>
        <dbReference type="Proteomes" id="UP001432322"/>
    </source>
</evidence>
<keyword evidence="2" id="KW-0812">Transmembrane</keyword>
<evidence type="ECO:0000256" key="1">
    <source>
        <dbReference type="SAM" id="MobiDB-lite"/>
    </source>
</evidence>
<accession>A0AAV5VM10</accession>
<reference evidence="3" key="1">
    <citation type="submission" date="2023-10" db="EMBL/GenBank/DDBJ databases">
        <title>Genome assembly of Pristionchus species.</title>
        <authorList>
            <person name="Yoshida K."/>
            <person name="Sommer R.J."/>
        </authorList>
    </citation>
    <scope>NUCLEOTIDE SEQUENCE</scope>
    <source>
        <strain evidence="3">RS5133</strain>
    </source>
</reference>
<dbReference type="Proteomes" id="UP001432322">
    <property type="component" value="Unassembled WGS sequence"/>
</dbReference>
<dbReference type="AlphaFoldDB" id="A0AAV5VM10"/>
<feature type="compositionally biased region" description="Basic and acidic residues" evidence="1">
    <location>
        <begin position="8"/>
        <end position="23"/>
    </location>
</feature>
<feature type="region of interest" description="Disordered" evidence="1">
    <location>
        <begin position="1"/>
        <end position="23"/>
    </location>
</feature>
<dbReference type="EMBL" id="BTSY01000003">
    <property type="protein sequence ID" value="GMT20584.1"/>
    <property type="molecule type" value="Genomic_DNA"/>
</dbReference>
<keyword evidence="2" id="KW-1133">Transmembrane helix</keyword>
<comment type="caution">
    <text evidence="3">The sequence shown here is derived from an EMBL/GenBank/DDBJ whole genome shotgun (WGS) entry which is preliminary data.</text>
</comment>
<feature type="transmembrane region" description="Helical" evidence="2">
    <location>
        <begin position="50"/>
        <end position="70"/>
    </location>
</feature>
<proteinExistence type="predicted"/>
<feature type="transmembrane region" description="Helical" evidence="2">
    <location>
        <begin position="76"/>
        <end position="97"/>
    </location>
</feature>
<feature type="non-terminal residue" evidence="3">
    <location>
        <position position="1"/>
    </location>
</feature>
<protein>
    <submittedName>
        <fullName evidence="3">Uncharacterized protein</fullName>
    </submittedName>
</protein>
<gene>
    <name evidence="3" type="ORF">PFISCL1PPCAC_11881</name>
</gene>
<evidence type="ECO:0000313" key="3">
    <source>
        <dbReference type="EMBL" id="GMT20584.1"/>
    </source>
</evidence>
<evidence type="ECO:0000256" key="2">
    <source>
        <dbReference type="SAM" id="Phobius"/>
    </source>
</evidence>
<keyword evidence="2" id="KW-0472">Membrane</keyword>
<organism evidence="3 4">
    <name type="scientific">Pristionchus fissidentatus</name>
    <dbReference type="NCBI Taxonomy" id="1538716"/>
    <lineage>
        <taxon>Eukaryota</taxon>
        <taxon>Metazoa</taxon>
        <taxon>Ecdysozoa</taxon>
        <taxon>Nematoda</taxon>
        <taxon>Chromadorea</taxon>
        <taxon>Rhabditida</taxon>
        <taxon>Rhabditina</taxon>
        <taxon>Diplogasteromorpha</taxon>
        <taxon>Diplogasteroidea</taxon>
        <taxon>Neodiplogasteridae</taxon>
        <taxon>Pristionchus</taxon>
    </lineage>
</organism>
<sequence length="114" mass="12722">SASSVASDDSHARSPPDFEPYRSQDEDFHLCYYILKAEMAHEALLAKSHLGIGIFIFYAVFVGQLTTLVYHWPLEVAVVTMVVSAALILLFSCLVCCEACCRMMNDGEVRELKD</sequence>
<keyword evidence="4" id="KW-1185">Reference proteome</keyword>
<name>A0AAV5VM10_9BILA</name>